<keyword evidence="1" id="KW-0732">Signal</keyword>
<organism evidence="2 3">
    <name type="scientific">Heliomicrobium undosum</name>
    <dbReference type="NCBI Taxonomy" id="121734"/>
    <lineage>
        <taxon>Bacteria</taxon>
        <taxon>Bacillati</taxon>
        <taxon>Bacillota</taxon>
        <taxon>Clostridia</taxon>
        <taxon>Eubacteriales</taxon>
        <taxon>Heliobacteriaceae</taxon>
        <taxon>Heliomicrobium</taxon>
    </lineage>
</organism>
<gene>
    <name evidence="2" type="ORF">GTO91_01800</name>
</gene>
<dbReference type="OrthoDB" id="2601038at2"/>
<comment type="caution">
    <text evidence="2">The sequence shown here is derived from an EMBL/GenBank/DDBJ whole genome shotgun (WGS) entry which is preliminary data.</text>
</comment>
<evidence type="ECO:0000313" key="3">
    <source>
        <dbReference type="Proteomes" id="UP000463470"/>
    </source>
</evidence>
<dbReference type="AlphaFoldDB" id="A0A845KXS1"/>
<feature type="chain" id="PRO_5032315564" evidence="1">
    <location>
        <begin position="19"/>
        <end position="398"/>
    </location>
</feature>
<dbReference type="PROSITE" id="PS51257">
    <property type="entry name" value="PROKAR_LIPOPROTEIN"/>
    <property type="match status" value="1"/>
</dbReference>
<dbReference type="Proteomes" id="UP000463470">
    <property type="component" value="Unassembled WGS sequence"/>
</dbReference>
<dbReference type="SUPFAM" id="SSF82171">
    <property type="entry name" value="DPP6 N-terminal domain-like"/>
    <property type="match status" value="1"/>
</dbReference>
<proteinExistence type="predicted"/>
<protein>
    <submittedName>
        <fullName evidence="2">Uncharacterized protein</fullName>
    </submittedName>
</protein>
<feature type="signal peptide" evidence="1">
    <location>
        <begin position="1"/>
        <end position="18"/>
    </location>
</feature>
<dbReference type="RefSeq" id="WP_161253911.1">
    <property type="nucleotide sequence ID" value="NZ_WXEY01000001.1"/>
</dbReference>
<evidence type="ECO:0000256" key="1">
    <source>
        <dbReference type="SAM" id="SignalP"/>
    </source>
</evidence>
<keyword evidence="3" id="KW-1185">Reference proteome</keyword>
<evidence type="ECO:0000313" key="2">
    <source>
        <dbReference type="EMBL" id="MZP28457.1"/>
    </source>
</evidence>
<accession>A0A845KXS1</accession>
<sequence>MKTKSIVLIALLLTPALAACNTSNKPATPVTENAVNIRSQEKGQEMSTPSLKINNPGSQYYQVLKENKPEVSNESGKFKNKELLDLNSKIKFKPISGIDFLDNNNIIFSVLNGKNNPDDSSANCDLYKYDLKNNKVTMLCAEYTLYPDASVKIKDPNSFSIIRNDSVLSIENNAVKMKRNLINEVKEKFPNVNDVFFNEENYKLLILENDFKTKTSAVYLTDNKLLSTEKLPFVNAYRAYWADKNHVLVAYKEGNKSILAKYNLADKSASLTNLPDNNTFLDPQISNDEIIRFFYKEPSAEKPWGFLDLGKKTIKRANFEESNPVSNVWNGRMGGFTESSSRAKKQLFLYEIASNKMIIRSEDVDNLYALAVSPDGENIIFAVSTPNGETRLYSNRKP</sequence>
<reference evidence="2 3" key="1">
    <citation type="submission" date="2020-01" db="EMBL/GenBank/DDBJ databases">
        <title>Whole-genome sequence of Heliobacterium undosum DSM 13378.</title>
        <authorList>
            <person name="Kyndt J.A."/>
            <person name="Meyer T.E."/>
        </authorList>
    </citation>
    <scope>NUCLEOTIDE SEQUENCE [LARGE SCALE GENOMIC DNA]</scope>
    <source>
        <strain evidence="2 3">DSM 13378</strain>
    </source>
</reference>
<name>A0A845KXS1_9FIRM</name>
<dbReference type="EMBL" id="WXEY01000001">
    <property type="protein sequence ID" value="MZP28457.1"/>
    <property type="molecule type" value="Genomic_DNA"/>
</dbReference>